<evidence type="ECO:0000256" key="4">
    <source>
        <dbReference type="ARBA" id="ARBA00022806"/>
    </source>
</evidence>
<keyword evidence="2" id="KW-0547">Nucleotide-binding</keyword>
<evidence type="ECO:0000256" key="5">
    <source>
        <dbReference type="ARBA" id="ARBA00022840"/>
    </source>
</evidence>
<evidence type="ECO:0000259" key="10">
    <source>
        <dbReference type="PROSITE" id="PS51192"/>
    </source>
</evidence>
<keyword evidence="7" id="KW-0413">Isomerase</keyword>
<dbReference type="GO" id="GO:0005737">
    <property type="term" value="C:cytoplasm"/>
    <property type="evidence" value="ECO:0007669"/>
    <property type="project" value="TreeGrafter"/>
</dbReference>
<dbReference type="GO" id="GO:0006281">
    <property type="term" value="P:DNA repair"/>
    <property type="evidence" value="ECO:0007669"/>
    <property type="project" value="TreeGrafter"/>
</dbReference>
<dbReference type="GO" id="GO:0043138">
    <property type="term" value="F:3'-5' DNA helicase activity"/>
    <property type="evidence" value="ECO:0007669"/>
    <property type="project" value="UniProtKB-EC"/>
</dbReference>
<comment type="catalytic activity">
    <reaction evidence="8">
        <text>Couples ATP hydrolysis with the unwinding of duplex DNA by translocating in the 3'-5' direction.</text>
        <dbReference type="EC" id="5.6.2.4"/>
    </reaction>
</comment>
<name>A0A7C2K2X0_UNCW3</name>
<dbReference type="PROSITE" id="PS51192">
    <property type="entry name" value="HELICASE_ATP_BIND_1"/>
    <property type="match status" value="1"/>
</dbReference>
<dbReference type="AlphaFoldDB" id="A0A7C2K2X0"/>
<dbReference type="PANTHER" id="PTHR13710:SF105">
    <property type="entry name" value="ATP-DEPENDENT DNA HELICASE Q1"/>
    <property type="match status" value="1"/>
</dbReference>
<dbReference type="Pfam" id="PF00271">
    <property type="entry name" value="Helicase_C"/>
    <property type="match status" value="1"/>
</dbReference>
<feature type="domain" description="Helicase ATP-binding" evidence="10">
    <location>
        <begin position="467"/>
        <end position="652"/>
    </location>
</feature>
<evidence type="ECO:0000256" key="7">
    <source>
        <dbReference type="ARBA" id="ARBA00023235"/>
    </source>
</evidence>
<keyword evidence="3" id="KW-0378">Hydrolase</keyword>
<reference evidence="12" key="1">
    <citation type="journal article" date="2020" name="mSystems">
        <title>Genome- and Community-Level Interaction Insights into Carbon Utilization and Element Cycling Functions of Hydrothermarchaeota in Hydrothermal Sediment.</title>
        <authorList>
            <person name="Zhou Z."/>
            <person name="Liu Y."/>
            <person name="Xu W."/>
            <person name="Pan J."/>
            <person name="Luo Z.H."/>
            <person name="Li M."/>
        </authorList>
    </citation>
    <scope>NUCLEOTIDE SEQUENCE [LARGE SCALE GENOMIC DNA]</scope>
    <source>
        <strain evidence="12">SpSt-34</strain>
    </source>
</reference>
<gene>
    <name evidence="12" type="ORF">ENQ77_01580</name>
</gene>
<evidence type="ECO:0000256" key="6">
    <source>
        <dbReference type="ARBA" id="ARBA00023125"/>
    </source>
</evidence>
<dbReference type="EMBL" id="DSOL01000041">
    <property type="protein sequence ID" value="HEN27361.1"/>
    <property type="molecule type" value="Genomic_DNA"/>
</dbReference>
<dbReference type="InterPro" id="IPR001650">
    <property type="entry name" value="Helicase_C-like"/>
</dbReference>
<dbReference type="GO" id="GO:0005694">
    <property type="term" value="C:chromosome"/>
    <property type="evidence" value="ECO:0007669"/>
    <property type="project" value="TreeGrafter"/>
</dbReference>
<dbReference type="SMART" id="SM00490">
    <property type="entry name" value="HELICc"/>
    <property type="match status" value="1"/>
</dbReference>
<feature type="domain" description="Helicase C-terminal" evidence="11">
    <location>
        <begin position="692"/>
        <end position="852"/>
    </location>
</feature>
<evidence type="ECO:0000259" key="11">
    <source>
        <dbReference type="PROSITE" id="PS51194"/>
    </source>
</evidence>
<evidence type="ECO:0000256" key="8">
    <source>
        <dbReference type="ARBA" id="ARBA00034617"/>
    </source>
</evidence>
<dbReference type="SMART" id="SM00487">
    <property type="entry name" value="DEXDc"/>
    <property type="match status" value="1"/>
</dbReference>
<dbReference type="EC" id="5.6.2.4" evidence="9"/>
<dbReference type="CDD" id="cd17920">
    <property type="entry name" value="DEXHc_RecQ"/>
    <property type="match status" value="1"/>
</dbReference>
<evidence type="ECO:0000313" key="12">
    <source>
        <dbReference type="EMBL" id="HEN27361.1"/>
    </source>
</evidence>
<comment type="caution">
    <text evidence="12">The sequence shown here is derived from an EMBL/GenBank/DDBJ whole genome shotgun (WGS) entry which is preliminary data.</text>
</comment>
<sequence length="1200" mass="139312">MGFYSLQGELNAKVPWHRRYAVAGYVADSVVRYLDESVDNYLSTFGSSVLKQLIRLRRGFIFDLADASSDEDARFLGSVMAKIAQRGFPAPCSLELERYILKQAEKVGLIKYREEERSGSYIFRFSSKRVNFSNLLRAVFYSELLLDEEEVDSLLERYRSLCDEKEKQFFDLFLRSCGSDKRLALYLVPHRLLMTMIRLTRPFKEWSKLINEQKVDFSVELPDCSSNSWLRIAIEIEKNVGRTNRHSVSVNEKETLLHQNGWDLKRISLSNKNELIKQAKEIVQRIRNVIGKEVLDAAEEIREKMSEEERRALYDMVLLPIAEAQINLIVARWVYAYGNASVRIANPQNLDLKPVVDSVCDTLHKLKRLFQLSTDGVPTLVEDVSKADVAYYLLPSIEYWWYLDSNMVKLVAPTFVFAEYEDSLLSGVTPRPISNSLGDNEIKASLTYFLRNIFRKKDFRPGQLSIIRRALELKPVVGLLPTAAGKSLCYQLASLLQPGFTIVIQPLRSLMWDQQDNLDSIGIHRSTAIMSHGEISTEEETRLQEEGYNAIEQGFRFFVFISPERFQIPEFREKLVAFVNNQPIPYCVVDEAHCVSEWGHDFRPAYLNLGRLVKTFCRYQDRFSPTIIALTGTASQNVLTDILRELDILDPDAPIVPESFDRRELNFEVYKVRPEERHTILKSLLREIIGYRAGQPLYNLPSGLIFTYFVKDKNLGAHALCEYLRRNFPELRGKIGAYSGGRPANSEKNDREWEVEKIKLQEEFKKNLKPIVVCTHSFGMGIDKPDIRFTIHAMLPRSLEEFYQQAGRAGRDGNNSRCIIIFSDEQPNLANEVLDPVRVPIEEVRDLIEKTQGAENDDAIRNMWFLYSNFNGKDYDKRNIDSLWKYLETDLPDYVGDRRRVEIPFSFSQLFRKGEDSEEKGVLLLEKAIYRLTILGAITDYEKDYSNKRFIVYLTRRSLEDLKKNLREYLARYITEGELIEYVPEISNSDYKEAVKICAHKIVDFVYDYIERRRRRAMWEMLQAARDAKKFREQLIAYMEESEFTQPVKKIAQRKGRVNPSEWFGILDKARGVEGMVKLFGACRRQLEEFPEHPGLLLIAGFCRLYYGDEGLRDIRNAFLILKERFEYVDQLWLANEIIKRTRVRFAEKLDAVLNAILEGNSSIDIARLCYINATPYTTVYIRAFFILAEEALNFLKNRG</sequence>
<dbReference type="Pfam" id="PF00270">
    <property type="entry name" value="DEAD"/>
    <property type="match status" value="1"/>
</dbReference>
<evidence type="ECO:0000256" key="1">
    <source>
        <dbReference type="ARBA" id="ARBA00005446"/>
    </source>
</evidence>
<organism evidence="12">
    <name type="scientific">candidate division WOR-3 bacterium</name>
    <dbReference type="NCBI Taxonomy" id="2052148"/>
    <lineage>
        <taxon>Bacteria</taxon>
        <taxon>Bacteria division WOR-3</taxon>
    </lineage>
</organism>
<dbReference type="InterPro" id="IPR011545">
    <property type="entry name" value="DEAD/DEAH_box_helicase_dom"/>
</dbReference>
<evidence type="ECO:0000256" key="9">
    <source>
        <dbReference type="ARBA" id="ARBA00034808"/>
    </source>
</evidence>
<dbReference type="PANTHER" id="PTHR13710">
    <property type="entry name" value="DNA HELICASE RECQ FAMILY MEMBER"/>
    <property type="match status" value="1"/>
</dbReference>
<evidence type="ECO:0000256" key="2">
    <source>
        <dbReference type="ARBA" id="ARBA00022741"/>
    </source>
</evidence>
<dbReference type="GO" id="GO:0009378">
    <property type="term" value="F:four-way junction helicase activity"/>
    <property type="evidence" value="ECO:0007669"/>
    <property type="project" value="TreeGrafter"/>
</dbReference>
<dbReference type="NCBIfam" id="TIGR00614">
    <property type="entry name" value="recQ_fam"/>
    <property type="match status" value="1"/>
</dbReference>
<evidence type="ECO:0000256" key="3">
    <source>
        <dbReference type="ARBA" id="ARBA00022801"/>
    </source>
</evidence>
<accession>A0A7C2K2X0</accession>
<keyword evidence="6" id="KW-0238">DNA-binding</keyword>
<dbReference type="GO" id="GO:0006310">
    <property type="term" value="P:DNA recombination"/>
    <property type="evidence" value="ECO:0007669"/>
    <property type="project" value="InterPro"/>
</dbReference>
<dbReference type="Gene3D" id="3.40.50.300">
    <property type="entry name" value="P-loop containing nucleotide triphosphate hydrolases"/>
    <property type="match status" value="2"/>
</dbReference>
<keyword evidence="5" id="KW-0067">ATP-binding</keyword>
<dbReference type="InterPro" id="IPR004589">
    <property type="entry name" value="DNA_helicase_ATP-dep_RecQ"/>
</dbReference>
<dbReference type="InterPro" id="IPR027417">
    <property type="entry name" value="P-loop_NTPase"/>
</dbReference>
<dbReference type="InterPro" id="IPR014001">
    <property type="entry name" value="Helicase_ATP-bd"/>
</dbReference>
<comment type="similarity">
    <text evidence="1">Belongs to the helicase family. RecQ subfamily.</text>
</comment>
<dbReference type="PROSITE" id="PS51194">
    <property type="entry name" value="HELICASE_CTER"/>
    <property type="match status" value="1"/>
</dbReference>
<dbReference type="GO" id="GO:0003677">
    <property type="term" value="F:DNA binding"/>
    <property type="evidence" value="ECO:0007669"/>
    <property type="project" value="UniProtKB-KW"/>
</dbReference>
<proteinExistence type="inferred from homology"/>
<keyword evidence="4 12" id="KW-0347">Helicase</keyword>
<dbReference type="SUPFAM" id="SSF52540">
    <property type="entry name" value="P-loop containing nucleoside triphosphate hydrolases"/>
    <property type="match status" value="1"/>
</dbReference>
<protein>
    <recommendedName>
        <fullName evidence="9">DNA 3'-5' helicase</fullName>
        <ecNumber evidence="9">5.6.2.4</ecNumber>
    </recommendedName>
</protein>
<dbReference type="GO" id="GO:0016787">
    <property type="term" value="F:hydrolase activity"/>
    <property type="evidence" value="ECO:0007669"/>
    <property type="project" value="UniProtKB-KW"/>
</dbReference>
<dbReference type="GO" id="GO:0005524">
    <property type="term" value="F:ATP binding"/>
    <property type="evidence" value="ECO:0007669"/>
    <property type="project" value="UniProtKB-KW"/>
</dbReference>